<dbReference type="GO" id="GO:0003729">
    <property type="term" value="F:mRNA binding"/>
    <property type="evidence" value="ECO:0007669"/>
    <property type="project" value="TreeGrafter"/>
</dbReference>
<organism evidence="2 3">
    <name type="scientific">Emericellopsis atlantica</name>
    <dbReference type="NCBI Taxonomy" id="2614577"/>
    <lineage>
        <taxon>Eukaryota</taxon>
        <taxon>Fungi</taxon>
        <taxon>Dikarya</taxon>
        <taxon>Ascomycota</taxon>
        <taxon>Pezizomycotina</taxon>
        <taxon>Sordariomycetes</taxon>
        <taxon>Hypocreomycetidae</taxon>
        <taxon>Hypocreales</taxon>
        <taxon>Bionectriaceae</taxon>
        <taxon>Emericellopsis</taxon>
    </lineage>
</organism>
<evidence type="ECO:0008006" key="4">
    <source>
        <dbReference type="Google" id="ProtNLM"/>
    </source>
</evidence>
<accession>A0A9P7ZD86</accession>
<protein>
    <recommendedName>
        <fullName evidence="4">Complex I intermediate-associated protein 84, mitochondrial</fullName>
    </recommendedName>
</protein>
<dbReference type="PANTHER" id="PTHR47933">
    <property type="entry name" value="PENTATRICOPEPTIDE REPEAT-CONTAINING PROTEIN 1, MITOCHONDRIAL"/>
    <property type="match status" value="1"/>
</dbReference>
<dbReference type="Gene3D" id="1.25.40.10">
    <property type="entry name" value="Tetratricopeptide repeat domain"/>
    <property type="match status" value="2"/>
</dbReference>
<evidence type="ECO:0000256" key="1">
    <source>
        <dbReference type="ARBA" id="ARBA00022737"/>
    </source>
</evidence>
<dbReference type="OrthoDB" id="185373at2759"/>
<dbReference type="RefSeq" id="XP_046113848.1">
    <property type="nucleotide sequence ID" value="XM_046259713.1"/>
</dbReference>
<comment type="caution">
    <text evidence="2">The sequence shown here is derived from an EMBL/GenBank/DDBJ whole genome shotgun (WGS) entry which is preliminary data.</text>
</comment>
<dbReference type="PANTHER" id="PTHR47933:SF11">
    <property type="entry name" value="PENTATRICOPEPTIDE REPEAT-CONTAINING PROTEIN 2"/>
    <property type="match status" value="1"/>
</dbReference>
<name>A0A9P7ZD86_9HYPO</name>
<dbReference type="GeneID" id="70290616"/>
<gene>
    <name evidence="2" type="ORF">F5Z01DRAFT_434172</name>
</gene>
<proteinExistence type="predicted"/>
<reference evidence="2" key="1">
    <citation type="journal article" date="2021" name="IMA Fungus">
        <title>Genomic characterization of three marine fungi, including Emericellopsis atlantica sp. nov. with signatures of a generalist lifestyle and marine biomass degradation.</title>
        <authorList>
            <person name="Hagestad O.C."/>
            <person name="Hou L."/>
            <person name="Andersen J.H."/>
            <person name="Hansen E.H."/>
            <person name="Altermark B."/>
            <person name="Li C."/>
            <person name="Kuhnert E."/>
            <person name="Cox R.J."/>
            <person name="Crous P.W."/>
            <person name="Spatafora J.W."/>
            <person name="Lail K."/>
            <person name="Amirebrahimi M."/>
            <person name="Lipzen A."/>
            <person name="Pangilinan J."/>
            <person name="Andreopoulos W."/>
            <person name="Hayes R.D."/>
            <person name="Ng V."/>
            <person name="Grigoriev I.V."/>
            <person name="Jackson S.A."/>
            <person name="Sutton T.D.S."/>
            <person name="Dobson A.D.W."/>
            <person name="Rama T."/>
        </authorList>
    </citation>
    <scope>NUCLEOTIDE SEQUENCE</scope>
    <source>
        <strain evidence="2">TS7</strain>
    </source>
</reference>
<evidence type="ECO:0000313" key="2">
    <source>
        <dbReference type="EMBL" id="KAG9249924.1"/>
    </source>
</evidence>
<dbReference type="AlphaFoldDB" id="A0A9P7ZD86"/>
<dbReference type="EMBL" id="MU251287">
    <property type="protein sequence ID" value="KAG9249924.1"/>
    <property type="molecule type" value="Genomic_DNA"/>
</dbReference>
<keyword evidence="3" id="KW-1185">Reference proteome</keyword>
<dbReference type="InterPro" id="IPR051240">
    <property type="entry name" value="Mito_RNA-Proc/Resp"/>
</dbReference>
<sequence length="794" mass="91129">MRAHVARHARHFVVRRASSSHSLFAPIPRRRHLSPHTLHSNHTQCRNFFGVLFQKPPREVRQPEYEPGWMKIMLWRSRMLDNLRPPPRKELLQSWRDLMASKIKTGQPLNATQAMQCRRLLEWLAGPIPEGEGGKPLANSDLDAARRVLLLIEPYERSEAHVQLAKTLHRIWQSEEITGKREDSTKSWSYMVLGMARHGASREAVQELYAKWNEADYKALVSGENKLIEKVAQDLAREGHEQELLQLYARVEEDELQLAPRLHEIITMFYAQNNRVPEGKEWFAKPMPIEGQVRAETYYAVASFARRNGLQQWANPFFEELMERQPRKTHWHVVLQAMLLMGEDLSNVRKTLLSMQGPNGPLTADTSTINAMLDVACDTLDAGLADEILAIANEESIRTDAETYLRLMSLYLAAGSPPATVDAAFERFQEAGALEPDAPMQSWAQYAQLLNRYLLYLTRQRPVDFKAISKILKVMEEEMLHLNPDTAAALCLRFLENEQTYDVLDILSANVFRYSGDQRDLVQQAIMSFTLDPQTSTARAWNAYQIMKEFFQDLSRERREAVLRAFFDRKRPDMATHVISHMRQHSRMDVQPTIDTYVSVFEGFANNPDRQGTENVHNMLKMDVRIQPDTRLNTALMLAYAACERPLYALDFWNEIKFSAEGPTYGSLAAVFWVLERKSDGAKMARDIWAKIESMDLEVPANVYINYIGVISAQGDEKEVRGLVTKMASFTGVEPDAMTLGVAFNALPGDDLQASFKEWAKQQYPVQWTALLKKRKHMNEHGLCEYRISRRVCA</sequence>
<dbReference type="InterPro" id="IPR011990">
    <property type="entry name" value="TPR-like_helical_dom_sf"/>
</dbReference>
<evidence type="ECO:0000313" key="3">
    <source>
        <dbReference type="Proteomes" id="UP000887229"/>
    </source>
</evidence>
<keyword evidence="1" id="KW-0677">Repeat</keyword>
<dbReference type="Proteomes" id="UP000887229">
    <property type="component" value="Unassembled WGS sequence"/>
</dbReference>